<keyword evidence="1" id="KW-0175">Coiled coil</keyword>
<keyword evidence="4" id="KW-1185">Reference proteome</keyword>
<dbReference type="AlphaFoldDB" id="A0A6A5V448"/>
<reference evidence="3" key="1">
    <citation type="journal article" date="2020" name="Stud. Mycol.">
        <title>101 Dothideomycetes genomes: a test case for predicting lifestyles and emergence of pathogens.</title>
        <authorList>
            <person name="Haridas S."/>
            <person name="Albert R."/>
            <person name="Binder M."/>
            <person name="Bloem J."/>
            <person name="Labutti K."/>
            <person name="Salamov A."/>
            <person name="Andreopoulos B."/>
            <person name="Baker S."/>
            <person name="Barry K."/>
            <person name="Bills G."/>
            <person name="Bluhm B."/>
            <person name="Cannon C."/>
            <person name="Castanera R."/>
            <person name="Culley D."/>
            <person name="Daum C."/>
            <person name="Ezra D."/>
            <person name="Gonzalez J."/>
            <person name="Henrissat B."/>
            <person name="Kuo A."/>
            <person name="Liang C."/>
            <person name="Lipzen A."/>
            <person name="Lutzoni F."/>
            <person name="Magnuson J."/>
            <person name="Mondo S."/>
            <person name="Nolan M."/>
            <person name="Ohm R."/>
            <person name="Pangilinan J."/>
            <person name="Park H.-J."/>
            <person name="Ramirez L."/>
            <person name="Alfaro M."/>
            <person name="Sun H."/>
            <person name="Tritt A."/>
            <person name="Yoshinaga Y."/>
            <person name="Zwiers L.-H."/>
            <person name="Turgeon B."/>
            <person name="Goodwin S."/>
            <person name="Spatafora J."/>
            <person name="Crous P."/>
            <person name="Grigoriev I."/>
        </authorList>
    </citation>
    <scope>NUCLEOTIDE SEQUENCE</scope>
    <source>
        <strain evidence="3">CBS 107.79</strain>
    </source>
</reference>
<dbReference type="OrthoDB" id="5326588at2759"/>
<accession>A0A6A5V448</accession>
<organism evidence="3 4">
    <name type="scientific">Bimuria novae-zelandiae CBS 107.79</name>
    <dbReference type="NCBI Taxonomy" id="1447943"/>
    <lineage>
        <taxon>Eukaryota</taxon>
        <taxon>Fungi</taxon>
        <taxon>Dikarya</taxon>
        <taxon>Ascomycota</taxon>
        <taxon>Pezizomycotina</taxon>
        <taxon>Dothideomycetes</taxon>
        <taxon>Pleosporomycetidae</taxon>
        <taxon>Pleosporales</taxon>
        <taxon>Massarineae</taxon>
        <taxon>Didymosphaeriaceae</taxon>
        <taxon>Bimuria</taxon>
    </lineage>
</organism>
<feature type="region of interest" description="Disordered" evidence="2">
    <location>
        <begin position="439"/>
        <end position="487"/>
    </location>
</feature>
<evidence type="ECO:0000313" key="4">
    <source>
        <dbReference type="Proteomes" id="UP000800036"/>
    </source>
</evidence>
<feature type="compositionally biased region" description="Polar residues" evidence="2">
    <location>
        <begin position="65"/>
        <end position="83"/>
    </location>
</feature>
<feature type="compositionally biased region" description="Basic residues" evidence="2">
    <location>
        <begin position="213"/>
        <end position="236"/>
    </location>
</feature>
<protein>
    <submittedName>
        <fullName evidence="3">Uncharacterized protein</fullName>
    </submittedName>
</protein>
<sequence length="487" mass="53844">MLHVDPRLVEVPGCSTEQLESLARSIEDKKKRLEADINAYMRHKQHELQLFQQELIAQYRETECGETQNPANRSSHPPDSQKSAKPADCALPSPHQSPEIPVEVKREEKAKRTKVHKRERELFGLVTPIFLPLLDASDTSKDREKKKRQKKEEDTDENSSPKRADLGSSGAEQNQEDIGSSSKRSEQAEMEVVSSPPLKDGQRETQQSDLAKKTKRPAIKKSSLRHSGEKRRRKRVSLVIDGQTVLPADQVTQPQLMSPSETTTSSASNSTVSLEDTLDPRLRGPENAPAHSHNDLMHHSLDLESPLLSDSPTKHTGHTLPGSPAHSPMYESPPSHSHLEYEPPQATTRTYLDPTPPHNPTAIPRYASTAPIYANAPKLADEPEEEFSTYVGGISGSGIDDMDQTGSLGYPSSVGASYMESYMASRPLSVRMAAAEKAGLGEEETRKLFQGNDRAGGMDVEDDGDARDVQRGRDDDDMEIMGSMEDF</sequence>
<evidence type="ECO:0000313" key="3">
    <source>
        <dbReference type="EMBL" id="KAF1970842.1"/>
    </source>
</evidence>
<feature type="compositionally biased region" description="Polar residues" evidence="2">
    <location>
        <begin position="170"/>
        <end position="182"/>
    </location>
</feature>
<evidence type="ECO:0000256" key="2">
    <source>
        <dbReference type="SAM" id="MobiDB-lite"/>
    </source>
</evidence>
<feature type="region of interest" description="Disordered" evidence="2">
    <location>
        <begin position="64"/>
        <end position="115"/>
    </location>
</feature>
<feature type="compositionally biased region" description="Basic and acidic residues" evidence="2">
    <location>
        <begin position="292"/>
        <end position="302"/>
    </location>
</feature>
<dbReference type="EMBL" id="ML976698">
    <property type="protein sequence ID" value="KAF1970842.1"/>
    <property type="molecule type" value="Genomic_DNA"/>
</dbReference>
<feature type="coiled-coil region" evidence="1">
    <location>
        <begin position="16"/>
        <end position="43"/>
    </location>
</feature>
<proteinExistence type="predicted"/>
<feature type="compositionally biased region" description="Low complexity" evidence="2">
    <location>
        <begin position="258"/>
        <end position="273"/>
    </location>
</feature>
<dbReference type="Proteomes" id="UP000800036">
    <property type="component" value="Unassembled WGS sequence"/>
</dbReference>
<feature type="region of interest" description="Disordered" evidence="2">
    <location>
        <begin position="137"/>
        <end position="365"/>
    </location>
</feature>
<gene>
    <name evidence="3" type="ORF">BU23DRAFT_203786</name>
</gene>
<name>A0A6A5V448_9PLEO</name>
<evidence type="ECO:0000256" key="1">
    <source>
        <dbReference type="SAM" id="Coils"/>
    </source>
</evidence>
<feature type="compositionally biased region" description="Acidic residues" evidence="2">
    <location>
        <begin position="475"/>
        <end position="487"/>
    </location>
</feature>